<dbReference type="CDD" id="cd17682">
    <property type="entry name" value="RUN_RUFY4_like"/>
    <property type="match status" value="1"/>
</dbReference>
<accession>A0A1S3K0T3</accession>
<protein>
    <submittedName>
        <fullName evidence="4">Uncharacterized protein LOC106177605</fullName>
    </submittedName>
</protein>
<dbReference type="RefSeq" id="XP_013415891.1">
    <property type="nucleotide sequence ID" value="XM_013560437.2"/>
</dbReference>
<dbReference type="OrthoDB" id="9044749at2759"/>
<dbReference type="Proteomes" id="UP000085678">
    <property type="component" value="Unplaced"/>
</dbReference>
<dbReference type="KEGG" id="lak:106177605"/>
<dbReference type="PROSITE" id="PS50106">
    <property type="entry name" value="PDZ"/>
    <property type="match status" value="1"/>
</dbReference>
<feature type="domain" description="RUN" evidence="2">
    <location>
        <begin position="26"/>
        <end position="165"/>
    </location>
</feature>
<dbReference type="PANTHER" id="PTHR46753">
    <property type="entry name" value="FYVE AND COILED-COIL DOMAIN-CONTAINING PROTEIN 1"/>
    <property type="match status" value="1"/>
</dbReference>
<dbReference type="InterPro" id="IPR037213">
    <property type="entry name" value="Run_dom_sf"/>
</dbReference>
<dbReference type="InterPro" id="IPR011993">
    <property type="entry name" value="PH-like_dom_sf"/>
</dbReference>
<dbReference type="GeneID" id="106177605"/>
<dbReference type="Gene3D" id="2.30.29.30">
    <property type="entry name" value="Pleckstrin-homology domain (PH domain)/Phosphotyrosine-binding domain (PTB)"/>
    <property type="match status" value="1"/>
</dbReference>
<gene>
    <name evidence="4" type="primary">LOC106177605</name>
</gene>
<dbReference type="Gene3D" id="1.20.58.900">
    <property type="match status" value="1"/>
</dbReference>
<proteinExistence type="predicted"/>
<evidence type="ECO:0000259" key="2">
    <source>
        <dbReference type="PROSITE" id="PS50826"/>
    </source>
</evidence>
<reference evidence="4" key="1">
    <citation type="submission" date="2025-08" db="UniProtKB">
        <authorList>
            <consortium name="RefSeq"/>
        </authorList>
    </citation>
    <scope>IDENTIFICATION</scope>
    <source>
        <tissue evidence="4">Gonads</tissue>
    </source>
</reference>
<evidence type="ECO:0000259" key="1">
    <source>
        <dbReference type="PROSITE" id="PS50106"/>
    </source>
</evidence>
<evidence type="ECO:0000313" key="3">
    <source>
        <dbReference type="Proteomes" id="UP000085678"/>
    </source>
</evidence>
<dbReference type="InParanoid" id="A0A1S3K0T3"/>
<dbReference type="PROSITE" id="PS50826">
    <property type="entry name" value="RUN"/>
    <property type="match status" value="1"/>
</dbReference>
<keyword evidence="3" id="KW-1185">Reference proteome</keyword>
<dbReference type="Pfam" id="PF02759">
    <property type="entry name" value="RUN"/>
    <property type="match status" value="1"/>
</dbReference>
<evidence type="ECO:0000313" key="4">
    <source>
        <dbReference type="RefSeq" id="XP_013415891.1"/>
    </source>
</evidence>
<sequence>MSVSDPLLKKLKGFIYELRTGEGPVEDENTYLKPLCETIEEILRKGLKTSGMFRLSKKDYWHWIDSLPNNSNIRVNPIFSMAVEYVRSSKKLKTAQGRGRLFIRSALQKKVLSVPLEQILKNQKLLEQWYDPTESILHNEILSEILMSLLFEATEIQFDLNTRNSSFLDETWYISWRREYKFVLMRIDVTKMYLLFLQRYRDYEFVPCDNLGVHVNYISNRAFVIAVDENSVASEYHRIQPGDILDELYGEALKGVKQGRIPSLLRQNKGWPITLSVIKCKYKDGRLFPPIAEMLRCMDTDLPSLSSIIKHARENKDKVDLNKKPPHAVLPEDGYKDVPIQTPESRARYRVQYVGKTHVGQDGSMCQIENAVATVLSNNPDHRFYQDVDVELGETEVITTIVETNQEKLRHAYPLISSCGRREDSSQYFGYIAGETTCTMSKDFICYVFKANCDNEARILLCGIAQGFGRTHWFV</sequence>
<dbReference type="PANTHER" id="PTHR46753:SF3">
    <property type="entry name" value="PDZ DOMAIN-CONTAINING PROTEIN"/>
    <property type="match status" value="1"/>
</dbReference>
<dbReference type="STRING" id="7574.A0A1S3K0T3"/>
<dbReference type="Gene3D" id="2.30.42.10">
    <property type="match status" value="1"/>
</dbReference>
<feature type="domain" description="PDZ" evidence="1">
    <location>
        <begin position="194"/>
        <end position="267"/>
    </location>
</feature>
<dbReference type="SUPFAM" id="SSF50729">
    <property type="entry name" value="PH domain-like"/>
    <property type="match status" value="1"/>
</dbReference>
<dbReference type="AlphaFoldDB" id="A0A1S3K0T3"/>
<dbReference type="InterPro" id="IPR001478">
    <property type="entry name" value="PDZ"/>
</dbReference>
<dbReference type="InterPro" id="IPR004012">
    <property type="entry name" value="Run_dom"/>
</dbReference>
<dbReference type="InterPro" id="IPR036034">
    <property type="entry name" value="PDZ_sf"/>
</dbReference>
<dbReference type="SUPFAM" id="SSF140741">
    <property type="entry name" value="RUN domain-like"/>
    <property type="match status" value="1"/>
</dbReference>
<name>A0A1S3K0T3_LINAN</name>
<dbReference type="SUPFAM" id="SSF50156">
    <property type="entry name" value="PDZ domain-like"/>
    <property type="match status" value="1"/>
</dbReference>
<organism evidence="3 4">
    <name type="scientific">Lingula anatina</name>
    <name type="common">Brachiopod</name>
    <name type="synonym">Lingula unguis</name>
    <dbReference type="NCBI Taxonomy" id="7574"/>
    <lineage>
        <taxon>Eukaryota</taxon>
        <taxon>Metazoa</taxon>
        <taxon>Spiralia</taxon>
        <taxon>Lophotrochozoa</taxon>
        <taxon>Brachiopoda</taxon>
        <taxon>Linguliformea</taxon>
        <taxon>Lingulata</taxon>
        <taxon>Lingulida</taxon>
        <taxon>Linguloidea</taxon>
        <taxon>Lingulidae</taxon>
        <taxon>Lingula</taxon>
    </lineage>
</organism>